<feature type="region of interest" description="Disordered" evidence="1">
    <location>
        <begin position="1"/>
        <end position="109"/>
    </location>
</feature>
<feature type="compositionally biased region" description="Polar residues" evidence="1">
    <location>
        <begin position="1"/>
        <end position="10"/>
    </location>
</feature>
<organism evidence="2 3">
    <name type="scientific">Phialemonium thermophilum</name>
    <dbReference type="NCBI Taxonomy" id="223376"/>
    <lineage>
        <taxon>Eukaryota</taxon>
        <taxon>Fungi</taxon>
        <taxon>Dikarya</taxon>
        <taxon>Ascomycota</taxon>
        <taxon>Pezizomycotina</taxon>
        <taxon>Sordariomycetes</taxon>
        <taxon>Sordariomycetidae</taxon>
        <taxon>Cephalothecales</taxon>
        <taxon>Cephalothecaceae</taxon>
        <taxon>Phialemonium</taxon>
    </lineage>
</organism>
<dbReference type="EMBL" id="JAZHXJ010000064">
    <property type="protein sequence ID" value="KAL1877547.1"/>
    <property type="molecule type" value="Genomic_DNA"/>
</dbReference>
<sequence length="708" mass="78721">MSSYSPSEQSDGGVPLVSPRTPHGLAPRRSPELKIEDSIQKPPLIPKASAGQLHNAELQQPLRNPWPPRQVSAEAGFHRRKASGPSHPAKAEPRHGYRASSGPSYYPSAQKDKEIDELTQVMTKLEITLHPDHQTANFQIRALKQRVNGLLQEVYRHIENVPPVLAQVLEFDLKEASQSLSKIAMSIDKLARHLELKMAECDRVQATAGVQAVDIERLRHELEAARRETHTCEKTSEEVQKTYQDVIRSMEEQNRRENNIKTFDEQLQPKDHLLYPAVGHHESRETGPIGMPQTASSGARRASGSNTPATDFMSLSVSTRVAASSPLLPASCIPSRPSSSFTAPHHPRYDRSKSRNRSVPRSNGPGGVTFRSSGSTQYNFDDNQALQLNNARELGSPIPSRGRPPHQLQRYLPRAPSLSSSSVGPVANTPGGGAIEPADPMVTLWKSHFARVFSMVQGWCNRYAKEVRPGDVTTIQMNAPKLWDYVSDILYPGQPESGASHAAFLLQEPGSRPCVVERVLLQYIVNTMFSVEAFADFREDIDAKLAGLQHQLRQTDRYKTFERQSIIDQMAKLINLILVSEDFNSFRQRRESFHQQRLKTIAGPLVDGACSRADAGFDLHSIAGAALQVAANMFQSRLGFHFLWSDTCAKFSAEAHNARGTHLDPATLQLKQWRLKLVISPGVILRDERGPQTVAPRRVLKSDVLVMN</sequence>
<reference evidence="2 3" key="1">
    <citation type="journal article" date="2024" name="Commun. Biol.">
        <title>Comparative genomic analysis of thermophilic fungi reveals convergent evolutionary adaptations and gene losses.</title>
        <authorList>
            <person name="Steindorff A.S."/>
            <person name="Aguilar-Pontes M.V."/>
            <person name="Robinson A.J."/>
            <person name="Andreopoulos B."/>
            <person name="LaButti K."/>
            <person name="Kuo A."/>
            <person name="Mondo S."/>
            <person name="Riley R."/>
            <person name="Otillar R."/>
            <person name="Haridas S."/>
            <person name="Lipzen A."/>
            <person name="Grimwood J."/>
            <person name="Schmutz J."/>
            <person name="Clum A."/>
            <person name="Reid I.D."/>
            <person name="Moisan M.C."/>
            <person name="Butler G."/>
            <person name="Nguyen T.T.M."/>
            <person name="Dewar K."/>
            <person name="Conant G."/>
            <person name="Drula E."/>
            <person name="Henrissat B."/>
            <person name="Hansel C."/>
            <person name="Singer S."/>
            <person name="Hutchinson M.I."/>
            <person name="de Vries R.P."/>
            <person name="Natvig D.O."/>
            <person name="Powell A.J."/>
            <person name="Tsang A."/>
            <person name="Grigoriev I.V."/>
        </authorList>
    </citation>
    <scope>NUCLEOTIDE SEQUENCE [LARGE SCALE GENOMIC DNA]</scope>
    <source>
        <strain evidence="2 3">ATCC 24622</strain>
    </source>
</reference>
<proteinExistence type="predicted"/>
<name>A0ABR3XNH7_9PEZI</name>
<evidence type="ECO:0000313" key="2">
    <source>
        <dbReference type="EMBL" id="KAL1877547.1"/>
    </source>
</evidence>
<accession>A0ABR3XNH7</accession>
<protein>
    <submittedName>
        <fullName evidence="2">Uncharacterized protein</fullName>
    </submittedName>
</protein>
<evidence type="ECO:0000256" key="1">
    <source>
        <dbReference type="SAM" id="MobiDB-lite"/>
    </source>
</evidence>
<evidence type="ECO:0000313" key="3">
    <source>
        <dbReference type="Proteomes" id="UP001586593"/>
    </source>
</evidence>
<dbReference type="Proteomes" id="UP001586593">
    <property type="component" value="Unassembled WGS sequence"/>
</dbReference>
<gene>
    <name evidence="2" type="ORF">VTK73DRAFT_8605</name>
</gene>
<feature type="compositionally biased region" description="Low complexity" evidence="1">
    <location>
        <begin position="295"/>
        <end position="305"/>
    </location>
</feature>
<feature type="compositionally biased region" description="Polar residues" evidence="1">
    <location>
        <begin position="370"/>
        <end position="379"/>
    </location>
</feature>
<feature type="compositionally biased region" description="Basic and acidic residues" evidence="1">
    <location>
        <begin position="29"/>
        <end position="39"/>
    </location>
</feature>
<feature type="region of interest" description="Disordered" evidence="1">
    <location>
        <begin position="282"/>
        <end position="311"/>
    </location>
</feature>
<feature type="region of interest" description="Disordered" evidence="1">
    <location>
        <begin position="329"/>
        <end position="379"/>
    </location>
</feature>
<keyword evidence="3" id="KW-1185">Reference proteome</keyword>
<comment type="caution">
    <text evidence="2">The sequence shown here is derived from an EMBL/GenBank/DDBJ whole genome shotgun (WGS) entry which is preliminary data.</text>
</comment>